<protein>
    <submittedName>
        <fullName evidence="2">Uncharacterized protein</fullName>
    </submittedName>
</protein>
<dbReference type="SUPFAM" id="SSF53335">
    <property type="entry name" value="S-adenosyl-L-methionine-dependent methyltransferases"/>
    <property type="match status" value="1"/>
</dbReference>
<dbReference type="Pfam" id="PF10294">
    <property type="entry name" value="Methyltransf_16"/>
    <property type="match status" value="1"/>
</dbReference>
<dbReference type="InterPro" id="IPR019410">
    <property type="entry name" value="Methyltransf_16"/>
</dbReference>
<proteinExistence type="predicted"/>
<dbReference type="CDD" id="cd02440">
    <property type="entry name" value="AdoMet_MTases"/>
    <property type="match status" value="1"/>
</dbReference>
<accession>A0A914WFC6</accession>
<reference evidence="2" key="1">
    <citation type="submission" date="2022-11" db="UniProtKB">
        <authorList>
            <consortium name="WormBaseParasite"/>
        </authorList>
    </citation>
    <scope>IDENTIFICATION</scope>
</reference>
<dbReference type="WBParaSite" id="PSAMB.scaffold396size53367.g5480.t1">
    <property type="protein sequence ID" value="PSAMB.scaffold396size53367.g5480.t1"/>
    <property type="gene ID" value="PSAMB.scaffold396size53367.g5480"/>
</dbReference>
<sequence>MEEVEASHGLKTFVREMELNSGVCLTVHQQCVGDVGGVVWDSALATCKLLELREEREPHCFVGKRVLELGAGTGVCSLLLASLGAQVTATDLDEQLDLLRLNVSVNETHFNKSGGSMRVEALDWNCEQSLKKFSATSFDMILIVDCVYYESSVQPLIDTICALASAHTEILCAYEERNLGQPQLAQKRFFEQILSHFVVERVPVQQQHPDYVCEDIHLLTFHQKK</sequence>
<dbReference type="Proteomes" id="UP000887566">
    <property type="component" value="Unplaced"/>
</dbReference>
<organism evidence="1 2">
    <name type="scientific">Plectus sambesii</name>
    <dbReference type="NCBI Taxonomy" id="2011161"/>
    <lineage>
        <taxon>Eukaryota</taxon>
        <taxon>Metazoa</taxon>
        <taxon>Ecdysozoa</taxon>
        <taxon>Nematoda</taxon>
        <taxon>Chromadorea</taxon>
        <taxon>Plectida</taxon>
        <taxon>Plectina</taxon>
        <taxon>Plectoidea</taxon>
        <taxon>Plectidae</taxon>
        <taxon>Plectus</taxon>
    </lineage>
</organism>
<dbReference type="Gene3D" id="3.40.50.150">
    <property type="entry name" value="Vaccinia Virus protein VP39"/>
    <property type="match status" value="1"/>
</dbReference>
<dbReference type="InterPro" id="IPR029063">
    <property type="entry name" value="SAM-dependent_MTases_sf"/>
</dbReference>
<keyword evidence="1" id="KW-1185">Reference proteome</keyword>
<dbReference type="PANTHER" id="PTHR14614">
    <property type="entry name" value="HEPATOCELLULAR CARCINOMA-ASSOCIATED ANTIGEN"/>
    <property type="match status" value="1"/>
</dbReference>
<evidence type="ECO:0000313" key="1">
    <source>
        <dbReference type="Proteomes" id="UP000887566"/>
    </source>
</evidence>
<evidence type="ECO:0000313" key="2">
    <source>
        <dbReference type="WBParaSite" id="PSAMB.scaffold396size53367.g5480.t1"/>
    </source>
</evidence>
<dbReference type="AlphaFoldDB" id="A0A914WFC6"/>
<dbReference type="PANTHER" id="PTHR14614:SF132">
    <property type="entry name" value="PROTEIN-LYSINE METHYLTRANSFERASE C42C1.13"/>
    <property type="match status" value="1"/>
</dbReference>
<name>A0A914WFC6_9BILA</name>